<keyword evidence="2" id="KW-1185">Reference proteome</keyword>
<evidence type="ECO:0000313" key="2">
    <source>
        <dbReference type="Proteomes" id="UP000789901"/>
    </source>
</evidence>
<comment type="caution">
    <text evidence="1">The sequence shown here is derived from an EMBL/GenBank/DDBJ whole genome shotgun (WGS) entry which is preliminary data.</text>
</comment>
<reference evidence="1 2" key="1">
    <citation type="submission" date="2021-06" db="EMBL/GenBank/DDBJ databases">
        <authorList>
            <person name="Kallberg Y."/>
            <person name="Tangrot J."/>
            <person name="Rosling A."/>
        </authorList>
    </citation>
    <scope>NUCLEOTIDE SEQUENCE [LARGE SCALE GENOMIC DNA]</scope>
    <source>
        <strain evidence="1 2">120-4 pot B 10/14</strain>
    </source>
</reference>
<proteinExistence type="predicted"/>
<dbReference type="Proteomes" id="UP000789901">
    <property type="component" value="Unassembled WGS sequence"/>
</dbReference>
<evidence type="ECO:0000313" key="1">
    <source>
        <dbReference type="EMBL" id="CAG8674565.1"/>
    </source>
</evidence>
<gene>
    <name evidence="1" type="ORF">GMARGA_LOCUS10617</name>
</gene>
<protein>
    <submittedName>
        <fullName evidence="1">34822_t:CDS:1</fullName>
    </submittedName>
</protein>
<dbReference type="EMBL" id="CAJVQB010005983">
    <property type="protein sequence ID" value="CAG8674565.1"/>
    <property type="molecule type" value="Genomic_DNA"/>
</dbReference>
<name>A0ABN7UV41_GIGMA</name>
<accession>A0ABN7UV41</accession>
<organism evidence="1 2">
    <name type="scientific">Gigaspora margarita</name>
    <dbReference type="NCBI Taxonomy" id="4874"/>
    <lineage>
        <taxon>Eukaryota</taxon>
        <taxon>Fungi</taxon>
        <taxon>Fungi incertae sedis</taxon>
        <taxon>Mucoromycota</taxon>
        <taxon>Glomeromycotina</taxon>
        <taxon>Glomeromycetes</taxon>
        <taxon>Diversisporales</taxon>
        <taxon>Gigasporaceae</taxon>
        <taxon>Gigaspora</taxon>
    </lineage>
</organism>
<sequence>MQLVRDQLKRELCDENCIVLIEIWYYEDPDIVIPEFLNLLTRDEVYKHFDEQLTSGHIHIIVQPLTAKHVVAYEGVNLTLGIICKKESTIDIPLKYLLERRNILVQSQPKCVFQILLLWMERSNKLWTFVKRFKELMNMTWDKFFDKCGNTTIFLIIDEVQKIYKPENEDKPCHGGNVFWDSFKYILQFSRLYIVAFALYGHYRSYTLIEIMQL</sequence>